<dbReference type="Gene3D" id="2.180.10.10">
    <property type="entry name" value="RHS repeat-associated core"/>
    <property type="match status" value="1"/>
</dbReference>
<feature type="signal peptide" evidence="1">
    <location>
        <begin position="1"/>
        <end position="20"/>
    </location>
</feature>
<dbReference type="RefSeq" id="WP_089050994.1">
    <property type="nucleotide sequence ID" value="NZ_FXTV01000006.1"/>
</dbReference>
<evidence type="ECO:0000256" key="1">
    <source>
        <dbReference type="SAM" id="SignalP"/>
    </source>
</evidence>
<accession>A0A226GZ42</accession>
<dbReference type="EMBL" id="MUGW01000036">
    <property type="protein sequence ID" value="OXA87252.1"/>
    <property type="molecule type" value="Genomic_DNA"/>
</dbReference>
<comment type="caution">
    <text evidence="2">The sequence shown here is derived from an EMBL/GenBank/DDBJ whole genome shotgun (WGS) entry which is preliminary data.</text>
</comment>
<sequence>MKITTLFSFLFIFSSLQSFAQRSENKSNPKTKNIYEVIKDDINLTLEKYGLNGKVKTVEQKTHSLPKDSIINFSNYELIDLNKEHEYSNLAEMDNDCRVTFNENGFLTNRISFGNRFGSKSVVTDALFYDKNNQLIISKNNLLGDDFSFSGDIKFEYTKTGHLIKQHVKKQVWLYSYFEDKNQVKILHHEDNEFWYENLYTYNQLGQKIETLRYKKDKTIESRIVYEYDDQGEIAKEILFNPDGTSQEYYKHKYDQNIKVYQQLDKNQNCITRITINPKYTPTIRIRKIEYYQ</sequence>
<dbReference type="OrthoDB" id="1415959at2"/>
<keyword evidence="3" id="KW-1185">Reference proteome</keyword>
<keyword evidence="1" id="KW-0732">Signal</keyword>
<feature type="chain" id="PRO_5012691680" description="Sugar-binding protein" evidence="1">
    <location>
        <begin position="21"/>
        <end position="293"/>
    </location>
</feature>
<reference evidence="2 3" key="1">
    <citation type="submission" date="2016-11" db="EMBL/GenBank/DDBJ databases">
        <title>Whole genomes of Flavobacteriaceae.</title>
        <authorList>
            <person name="Stine C."/>
            <person name="Li C."/>
            <person name="Tadesse D."/>
        </authorList>
    </citation>
    <scope>NUCLEOTIDE SEQUENCE [LARGE SCALE GENOMIC DNA]</scope>
    <source>
        <strain evidence="2 3">DSM 18292</strain>
    </source>
</reference>
<protein>
    <recommendedName>
        <fullName evidence="4">Sugar-binding protein</fullName>
    </recommendedName>
</protein>
<evidence type="ECO:0008006" key="4">
    <source>
        <dbReference type="Google" id="ProtNLM"/>
    </source>
</evidence>
<dbReference type="Proteomes" id="UP000198345">
    <property type="component" value="Unassembled WGS sequence"/>
</dbReference>
<name>A0A226GZ42_9FLAO</name>
<evidence type="ECO:0000313" key="2">
    <source>
        <dbReference type="EMBL" id="OXA87252.1"/>
    </source>
</evidence>
<proteinExistence type="predicted"/>
<organism evidence="2 3">
    <name type="scientific">Flavobacterium hercynium</name>
    <dbReference type="NCBI Taxonomy" id="387094"/>
    <lineage>
        <taxon>Bacteria</taxon>
        <taxon>Pseudomonadati</taxon>
        <taxon>Bacteroidota</taxon>
        <taxon>Flavobacteriia</taxon>
        <taxon>Flavobacteriales</taxon>
        <taxon>Flavobacteriaceae</taxon>
        <taxon>Flavobacterium</taxon>
    </lineage>
</organism>
<dbReference type="AlphaFoldDB" id="A0A226GZ42"/>
<gene>
    <name evidence="2" type="ORF">B0A66_16690</name>
</gene>
<evidence type="ECO:0000313" key="3">
    <source>
        <dbReference type="Proteomes" id="UP000198345"/>
    </source>
</evidence>